<keyword evidence="4" id="KW-1185">Reference proteome</keyword>
<dbReference type="CDD" id="cd03468">
    <property type="entry name" value="PolY_like"/>
    <property type="match status" value="1"/>
</dbReference>
<dbReference type="InterPro" id="IPR050356">
    <property type="entry name" value="SulA_CellDiv_inhibitor"/>
</dbReference>
<dbReference type="InterPro" id="IPR001126">
    <property type="entry name" value="UmuC"/>
</dbReference>
<gene>
    <name evidence="3" type="ORF">GCM10022404_08640</name>
</gene>
<dbReference type="EMBL" id="BAABDF010000003">
    <property type="protein sequence ID" value="GAA3860080.1"/>
    <property type="molecule type" value="Genomic_DNA"/>
</dbReference>
<accession>A0ABP7JZ58</accession>
<feature type="domain" description="UmuC" evidence="2">
    <location>
        <begin position="29"/>
        <end position="153"/>
    </location>
</feature>
<dbReference type="RefSeq" id="WP_344843931.1">
    <property type="nucleotide sequence ID" value="NZ_BAABDF010000003.1"/>
</dbReference>
<protein>
    <submittedName>
        <fullName evidence="3">DNA polymerase Y family protein</fullName>
    </submittedName>
</protein>
<reference evidence="4" key="1">
    <citation type="journal article" date="2019" name="Int. J. Syst. Evol. Microbiol.">
        <title>The Global Catalogue of Microorganisms (GCM) 10K type strain sequencing project: providing services to taxonomists for standard genome sequencing and annotation.</title>
        <authorList>
            <consortium name="The Broad Institute Genomics Platform"/>
            <consortium name="The Broad Institute Genome Sequencing Center for Infectious Disease"/>
            <person name="Wu L."/>
            <person name="Ma J."/>
        </authorList>
    </citation>
    <scope>NUCLEOTIDE SEQUENCE [LARGE SCALE GENOMIC DNA]</scope>
    <source>
        <strain evidence="4">JCM 17190</strain>
    </source>
</reference>
<keyword evidence="1" id="KW-0227">DNA damage</keyword>
<evidence type="ECO:0000259" key="2">
    <source>
        <dbReference type="Pfam" id="PF00817"/>
    </source>
</evidence>
<evidence type="ECO:0000256" key="1">
    <source>
        <dbReference type="ARBA" id="ARBA00022763"/>
    </source>
</evidence>
<sequence>MSRRRILSLWFPRMGAERLIRLGQATADDAPFAVLRDTGQMQVLWSLSTAASHAGLVPDQPLRDAMAMCPSLVTRLRSPHAEAAFLMALRRWAGVFSPWVADVPPNGLVLDITGCAHLFGGEEGMVAHITAQAVSLGLSVEVGLADTVGAAWALARFAGHEEARLRSGDAIDQEARATRSRAAKRRHWERGGAAPRVTATVQSAPRIAPSGQLHAVLAPLPIAALRVEDDTVTQLARLGLRRIGDLIGMPRAALARRFGRNLVRRLDQALGQEPEPVSPARPPLNFAVRLTLPEPIGLVDDIIAGLDRLLPALQARLKEKGRGARRVRLDCLRVDQGRESVEVGLARPSHDPDRIKPLLMLKLADIDAGFGIDAIRLEAVVTEPVHDQQVRGHLAATEAAQKMAQSGHAVDDLIGRLGTRVGMERITRIQPADSHIPEKSTRLLAAAWSQPWSQAWPDPQRPRPLLIWRPEPVHAPDHARMPQTFRLRGRDRRVRTARGPERLAPEWWLDDPDWRSGVRDYWHVICEDGEALWLYYAHGGAMSSGWFCHGSFA</sequence>
<dbReference type="Pfam" id="PF00817">
    <property type="entry name" value="IMS"/>
    <property type="match status" value="1"/>
</dbReference>
<dbReference type="Proteomes" id="UP001399917">
    <property type="component" value="Unassembled WGS sequence"/>
</dbReference>
<dbReference type="PANTHER" id="PTHR35369">
    <property type="entry name" value="BLR3025 PROTEIN-RELATED"/>
    <property type="match status" value="1"/>
</dbReference>
<name>A0ABP7JZ58_9RHOB</name>
<dbReference type="InterPro" id="IPR043502">
    <property type="entry name" value="DNA/RNA_pol_sf"/>
</dbReference>
<evidence type="ECO:0000313" key="4">
    <source>
        <dbReference type="Proteomes" id="UP001399917"/>
    </source>
</evidence>
<organism evidence="3 4">
    <name type="scientific">Celeribacter arenosi</name>
    <dbReference type="NCBI Taxonomy" id="792649"/>
    <lineage>
        <taxon>Bacteria</taxon>
        <taxon>Pseudomonadati</taxon>
        <taxon>Pseudomonadota</taxon>
        <taxon>Alphaproteobacteria</taxon>
        <taxon>Rhodobacterales</taxon>
        <taxon>Roseobacteraceae</taxon>
        <taxon>Celeribacter</taxon>
    </lineage>
</organism>
<comment type="caution">
    <text evidence="3">The sequence shown here is derived from an EMBL/GenBank/DDBJ whole genome shotgun (WGS) entry which is preliminary data.</text>
</comment>
<dbReference type="PANTHER" id="PTHR35369:SF2">
    <property type="entry name" value="BLR3025 PROTEIN"/>
    <property type="match status" value="1"/>
</dbReference>
<proteinExistence type="predicted"/>
<dbReference type="SUPFAM" id="SSF56672">
    <property type="entry name" value="DNA/RNA polymerases"/>
    <property type="match status" value="1"/>
</dbReference>
<evidence type="ECO:0000313" key="3">
    <source>
        <dbReference type="EMBL" id="GAA3860080.1"/>
    </source>
</evidence>